<feature type="compositionally biased region" description="Pro residues" evidence="1">
    <location>
        <begin position="495"/>
        <end position="577"/>
    </location>
</feature>
<dbReference type="Proteomes" id="UP000239415">
    <property type="component" value="Unassembled WGS sequence"/>
</dbReference>
<comment type="caution">
    <text evidence="2">The sequence shown here is derived from an EMBL/GenBank/DDBJ whole genome shotgun (WGS) entry which is preliminary data.</text>
</comment>
<evidence type="ECO:0000313" key="2">
    <source>
        <dbReference type="EMBL" id="PRX18597.1"/>
    </source>
</evidence>
<feature type="compositionally biased region" description="Low complexity" evidence="1">
    <location>
        <begin position="477"/>
        <end position="494"/>
    </location>
</feature>
<feature type="region of interest" description="Disordered" evidence="1">
    <location>
        <begin position="477"/>
        <end position="577"/>
    </location>
</feature>
<keyword evidence="3" id="KW-1185">Reference proteome</keyword>
<accession>A0A2T0K769</accession>
<dbReference type="AlphaFoldDB" id="A0A2T0K769"/>
<dbReference type="EMBL" id="PVMZ01000012">
    <property type="protein sequence ID" value="PRX18597.1"/>
    <property type="molecule type" value="Genomic_DNA"/>
</dbReference>
<sequence>MPIRQGVDFPADETGRRSSTAFGRAVVADALRHVDPSAAAAAERETDWRRGYPRHFKALVETGLADDGAAGYELAEAGLASVQARIRYRRDDGEFTLAQAMMAAPGRSFDTIEVKGSERPETEVVLPYRGELLRGDALRRRLDAWVTAGVIEDSCAEAVREVIASPDWLDLSDQTLVAAGAGTEMGPVGAVLGWGGTVLALDLPRERVWQRVESIAAGGAGRLLAPVSGDVPGADLLSDLGGIAQWVLGFDGRLILGNYVYAPGGAYPLLAAAVDALGTHLRHHRNDTALAFLATPTDVYATPAAAVVHSRERYASRGVRSKLTAAVSGGRLMRPNYPCDEVPGLNDSLVPQQGPNYALAKRVHRWRATLTRRDGVVSFAVAPPTRTKSVTSNRLLAAAYAGAHLFDVEIFEPETASKLMALLLVHQLRKPRPATRAAWADEAVAAAHGGLWHTAYHPRTALPLAAVRGLVLPASRPASLASPSASPSGSSSPSPAAPPGPSSPSPTPPGPTPPGSSSPGPTPPGASSPGPTPPGGSSPGPTPPGGSSPGPTPPGGSSPGPTPPGGSSPSPTPPGSL</sequence>
<proteinExistence type="predicted"/>
<protein>
    <submittedName>
        <fullName evidence="2">Uncharacterized protein</fullName>
    </submittedName>
</protein>
<dbReference type="RefSeq" id="WP_249037969.1">
    <property type="nucleotide sequence ID" value="NZ_PVMZ01000012.1"/>
</dbReference>
<organism evidence="2 3">
    <name type="scientific">Actinoplanes italicus</name>
    <dbReference type="NCBI Taxonomy" id="113567"/>
    <lineage>
        <taxon>Bacteria</taxon>
        <taxon>Bacillati</taxon>
        <taxon>Actinomycetota</taxon>
        <taxon>Actinomycetes</taxon>
        <taxon>Micromonosporales</taxon>
        <taxon>Micromonosporaceae</taxon>
        <taxon>Actinoplanes</taxon>
    </lineage>
</organism>
<evidence type="ECO:0000313" key="3">
    <source>
        <dbReference type="Proteomes" id="UP000239415"/>
    </source>
</evidence>
<evidence type="ECO:0000256" key="1">
    <source>
        <dbReference type="SAM" id="MobiDB-lite"/>
    </source>
</evidence>
<name>A0A2T0K769_9ACTN</name>
<reference evidence="2 3" key="1">
    <citation type="submission" date="2018-03" db="EMBL/GenBank/DDBJ databases">
        <title>Genomic Encyclopedia of Archaeal and Bacterial Type Strains, Phase II (KMG-II): from individual species to whole genera.</title>
        <authorList>
            <person name="Goeker M."/>
        </authorList>
    </citation>
    <scope>NUCLEOTIDE SEQUENCE [LARGE SCALE GENOMIC DNA]</scope>
    <source>
        <strain evidence="2 3">DSM 43146</strain>
    </source>
</reference>
<gene>
    <name evidence="2" type="ORF">CLV67_11271</name>
</gene>